<dbReference type="Proteomes" id="UP000003452">
    <property type="component" value="Unassembled WGS sequence"/>
</dbReference>
<dbReference type="HOGENOM" id="CLU_3114705_0_0_10"/>
<evidence type="ECO:0000313" key="1">
    <source>
        <dbReference type="EMBL" id="EDY94287.1"/>
    </source>
</evidence>
<dbReference type="AlphaFoldDB" id="B5D3Y7"/>
<protein>
    <submittedName>
        <fullName evidence="1">Uncharacterized protein</fullName>
    </submittedName>
</protein>
<accession>B5D3Y7</accession>
<reference evidence="1 2" key="1">
    <citation type="submission" date="2008-08" db="EMBL/GenBank/DDBJ databases">
        <title>Draft genome sequence of Bacteroides plebeius (DSM 17135).</title>
        <authorList>
            <person name="Sudarsanam P."/>
            <person name="Ley R."/>
            <person name="Guruge J."/>
            <person name="Turnbaugh P.J."/>
            <person name="Mahowald M."/>
            <person name="Liep D."/>
            <person name="Gordon J."/>
        </authorList>
    </citation>
    <scope>NUCLEOTIDE SEQUENCE [LARGE SCALE GENOMIC DNA]</scope>
    <source>
        <strain evidence="2">DSM 17135 / JCM 12973 / M2</strain>
    </source>
</reference>
<dbReference type="EMBL" id="ABQC02000024">
    <property type="protein sequence ID" value="EDY94287.1"/>
    <property type="molecule type" value="Genomic_DNA"/>
</dbReference>
<evidence type="ECO:0000313" key="2">
    <source>
        <dbReference type="Proteomes" id="UP000003452"/>
    </source>
</evidence>
<comment type="caution">
    <text evidence="1">The sequence shown here is derived from an EMBL/GenBank/DDBJ whole genome shotgun (WGS) entry which is preliminary data.</text>
</comment>
<name>B5D3Y7_PHOPM</name>
<reference evidence="1 2" key="2">
    <citation type="submission" date="2008-08" db="EMBL/GenBank/DDBJ databases">
        <authorList>
            <person name="Fulton L."/>
            <person name="Clifton S."/>
            <person name="Fulton B."/>
            <person name="Xu J."/>
            <person name="Minx P."/>
            <person name="Pepin K.H."/>
            <person name="Johnson M."/>
            <person name="Thiruvilangam P."/>
            <person name="Bhonagiri V."/>
            <person name="Nash W.E."/>
            <person name="Mardis E.R."/>
            <person name="Wilson R.K."/>
        </authorList>
    </citation>
    <scope>NUCLEOTIDE SEQUENCE [LARGE SCALE GENOMIC DNA]</scope>
    <source>
        <strain evidence="2">DSM 17135 / JCM 12973 / M2</strain>
    </source>
</reference>
<proteinExistence type="predicted"/>
<organism evidence="1 2">
    <name type="scientific">Phocaeicola plebeius (strain DSM 17135 / JCM 12973 / CCUG 54634 / M2)</name>
    <name type="common">Bacteroides plebeius</name>
    <dbReference type="NCBI Taxonomy" id="484018"/>
    <lineage>
        <taxon>Bacteria</taxon>
        <taxon>Pseudomonadati</taxon>
        <taxon>Bacteroidota</taxon>
        <taxon>Bacteroidia</taxon>
        <taxon>Bacteroidales</taxon>
        <taxon>Bacteroidaceae</taxon>
        <taxon>Phocaeicola</taxon>
    </lineage>
</organism>
<sequence>MLQRPFLVLYHLGTIHNQLVIPRKKNLKSLSVKRKAVPLQADYYQLVINF</sequence>
<gene>
    <name evidence="1" type="ORF">BACPLE_03741</name>
</gene>